<evidence type="ECO:0000313" key="8">
    <source>
        <dbReference type="Proteomes" id="UP001270362"/>
    </source>
</evidence>
<keyword evidence="1 5" id="KW-0853">WD repeat</keyword>
<keyword evidence="3" id="KW-0227">DNA damage</keyword>
<dbReference type="InterPro" id="IPR011047">
    <property type="entry name" value="Quinoprotein_ADH-like_sf"/>
</dbReference>
<evidence type="ECO:0000256" key="6">
    <source>
        <dbReference type="SAM" id="MobiDB-lite"/>
    </source>
</evidence>
<reference evidence="7" key="2">
    <citation type="submission" date="2023-06" db="EMBL/GenBank/DDBJ databases">
        <authorList>
            <consortium name="Lawrence Berkeley National Laboratory"/>
            <person name="Haridas S."/>
            <person name="Hensen N."/>
            <person name="Bonometti L."/>
            <person name="Westerberg I."/>
            <person name="Brannstrom I.O."/>
            <person name="Guillou S."/>
            <person name="Cros-Aarteil S."/>
            <person name="Calhoun S."/>
            <person name="Kuo A."/>
            <person name="Mondo S."/>
            <person name="Pangilinan J."/>
            <person name="Riley R."/>
            <person name="Labutti K."/>
            <person name="Andreopoulos B."/>
            <person name="Lipzen A."/>
            <person name="Chen C."/>
            <person name="Yanf M."/>
            <person name="Daum C."/>
            <person name="Ng V."/>
            <person name="Clum A."/>
            <person name="Steindorff A."/>
            <person name="Ohm R."/>
            <person name="Martin F."/>
            <person name="Silar P."/>
            <person name="Natvig D."/>
            <person name="Lalanne C."/>
            <person name="Gautier V."/>
            <person name="Ament-Velasquez S.L."/>
            <person name="Kruys A."/>
            <person name="Hutchinson M.I."/>
            <person name="Powell A.J."/>
            <person name="Barry K."/>
            <person name="Miller A.N."/>
            <person name="Grigoriev I.V."/>
            <person name="Debuchy R."/>
            <person name="Gladieux P."/>
            <person name="Thoren M.H."/>
            <person name="Johannesson H."/>
        </authorList>
    </citation>
    <scope>NUCLEOTIDE SEQUENCE</scope>
    <source>
        <strain evidence="7">CBS 314.62</strain>
    </source>
</reference>
<keyword evidence="8" id="KW-1185">Reference proteome</keyword>
<dbReference type="InterPro" id="IPR001680">
    <property type="entry name" value="WD40_rpt"/>
</dbReference>
<organism evidence="7 8">
    <name type="scientific">Podospora appendiculata</name>
    <dbReference type="NCBI Taxonomy" id="314037"/>
    <lineage>
        <taxon>Eukaryota</taxon>
        <taxon>Fungi</taxon>
        <taxon>Dikarya</taxon>
        <taxon>Ascomycota</taxon>
        <taxon>Pezizomycotina</taxon>
        <taxon>Sordariomycetes</taxon>
        <taxon>Sordariomycetidae</taxon>
        <taxon>Sordariales</taxon>
        <taxon>Podosporaceae</taxon>
        <taxon>Podospora</taxon>
    </lineage>
</organism>
<accession>A0AAE0X6H7</accession>
<dbReference type="InterPro" id="IPR015943">
    <property type="entry name" value="WD40/YVTN_repeat-like_dom_sf"/>
</dbReference>
<dbReference type="GO" id="GO:0000209">
    <property type="term" value="P:protein polyubiquitination"/>
    <property type="evidence" value="ECO:0007669"/>
    <property type="project" value="TreeGrafter"/>
</dbReference>
<dbReference type="Pfam" id="PF00400">
    <property type="entry name" value="WD40"/>
    <property type="match status" value="4"/>
</dbReference>
<reference evidence="7" key="1">
    <citation type="journal article" date="2023" name="Mol. Phylogenet. Evol.">
        <title>Genome-scale phylogeny and comparative genomics of the fungal order Sordariales.</title>
        <authorList>
            <person name="Hensen N."/>
            <person name="Bonometti L."/>
            <person name="Westerberg I."/>
            <person name="Brannstrom I.O."/>
            <person name="Guillou S."/>
            <person name="Cros-Aarteil S."/>
            <person name="Calhoun S."/>
            <person name="Haridas S."/>
            <person name="Kuo A."/>
            <person name="Mondo S."/>
            <person name="Pangilinan J."/>
            <person name="Riley R."/>
            <person name="LaButti K."/>
            <person name="Andreopoulos B."/>
            <person name="Lipzen A."/>
            <person name="Chen C."/>
            <person name="Yan M."/>
            <person name="Daum C."/>
            <person name="Ng V."/>
            <person name="Clum A."/>
            <person name="Steindorff A."/>
            <person name="Ohm R.A."/>
            <person name="Martin F."/>
            <person name="Silar P."/>
            <person name="Natvig D.O."/>
            <person name="Lalanne C."/>
            <person name="Gautier V."/>
            <person name="Ament-Velasquez S.L."/>
            <person name="Kruys A."/>
            <person name="Hutchinson M.I."/>
            <person name="Powell A.J."/>
            <person name="Barry K."/>
            <person name="Miller A.N."/>
            <person name="Grigoriev I.V."/>
            <person name="Debuchy R."/>
            <person name="Gladieux P."/>
            <person name="Hiltunen Thoren M."/>
            <person name="Johannesson H."/>
        </authorList>
    </citation>
    <scope>NUCLEOTIDE SEQUENCE</scope>
    <source>
        <strain evidence="7">CBS 314.62</strain>
    </source>
</reference>
<dbReference type="SMART" id="SM00320">
    <property type="entry name" value="WD40"/>
    <property type="match status" value="4"/>
</dbReference>
<comment type="caution">
    <text evidence="7">The sequence shown here is derived from an EMBL/GenBank/DDBJ whole genome shotgun (WGS) entry which is preliminary data.</text>
</comment>
<feature type="compositionally biased region" description="Acidic residues" evidence="6">
    <location>
        <begin position="479"/>
        <end position="492"/>
    </location>
</feature>
<dbReference type="InterPro" id="IPR020472">
    <property type="entry name" value="WD40_PAC1"/>
</dbReference>
<evidence type="ECO:0000256" key="4">
    <source>
        <dbReference type="ARBA" id="ARBA00023204"/>
    </source>
</evidence>
<dbReference type="InterPro" id="IPR036322">
    <property type="entry name" value="WD40_repeat_dom_sf"/>
</dbReference>
<feature type="region of interest" description="Disordered" evidence="6">
    <location>
        <begin position="45"/>
        <end position="64"/>
    </location>
</feature>
<dbReference type="PROSITE" id="PS00678">
    <property type="entry name" value="WD_REPEATS_1"/>
    <property type="match status" value="3"/>
</dbReference>
<dbReference type="Gene3D" id="2.130.10.10">
    <property type="entry name" value="YVTN repeat-like/Quinoprotein amine dehydrogenase"/>
    <property type="match status" value="1"/>
</dbReference>
<dbReference type="PROSITE" id="PS50294">
    <property type="entry name" value="WD_REPEATS_REGION"/>
    <property type="match status" value="3"/>
</dbReference>
<dbReference type="PANTHER" id="PTHR46202:SF1">
    <property type="entry name" value="DNA EXCISION REPAIR PROTEIN ERCC-8"/>
    <property type="match status" value="1"/>
</dbReference>
<dbReference type="GO" id="GO:0006283">
    <property type="term" value="P:transcription-coupled nucleotide-excision repair"/>
    <property type="evidence" value="ECO:0007669"/>
    <property type="project" value="InterPro"/>
</dbReference>
<dbReference type="AlphaFoldDB" id="A0AAE0X6H7"/>
<evidence type="ECO:0000256" key="1">
    <source>
        <dbReference type="ARBA" id="ARBA00022574"/>
    </source>
</evidence>
<protein>
    <submittedName>
        <fullName evidence="7">WD40-repeat-containing domain protein</fullName>
    </submittedName>
</protein>
<keyword evidence="2" id="KW-0677">Repeat</keyword>
<feature type="repeat" description="WD" evidence="5">
    <location>
        <begin position="315"/>
        <end position="356"/>
    </location>
</feature>
<evidence type="ECO:0000256" key="5">
    <source>
        <dbReference type="PROSITE-ProRule" id="PRU00221"/>
    </source>
</evidence>
<dbReference type="GO" id="GO:0000109">
    <property type="term" value="C:nucleotide-excision repair complex"/>
    <property type="evidence" value="ECO:0007669"/>
    <property type="project" value="TreeGrafter"/>
</dbReference>
<dbReference type="PROSITE" id="PS50082">
    <property type="entry name" value="WD_REPEATS_2"/>
    <property type="match status" value="4"/>
</dbReference>
<dbReference type="EMBL" id="JAULSO010000003">
    <property type="protein sequence ID" value="KAK3686077.1"/>
    <property type="molecule type" value="Genomic_DNA"/>
</dbReference>
<dbReference type="PANTHER" id="PTHR46202">
    <property type="entry name" value="DNA EXCISION REPAIR PROTEIN ERCC-8"/>
    <property type="match status" value="1"/>
</dbReference>
<dbReference type="GO" id="GO:0031464">
    <property type="term" value="C:Cul4A-RING E3 ubiquitin ligase complex"/>
    <property type="evidence" value="ECO:0007669"/>
    <property type="project" value="TreeGrafter"/>
</dbReference>
<name>A0AAE0X6H7_9PEZI</name>
<feature type="region of interest" description="Disordered" evidence="6">
    <location>
        <begin position="478"/>
        <end position="498"/>
    </location>
</feature>
<proteinExistence type="predicted"/>
<keyword evidence="4" id="KW-0234">DNA repair</keyword>
<feature type="repeat" description="WD" evidence="5">
    <location>
        <begin position="134"/>
        <end position="176"/>
    </location>
</feature>
<dbReference type="GO" id="GO:0043161">
    <property type="term" value="P:proteasome-mediated ubiquitin-dependent protein catabolic process"/>
    <property type="evidence" value="ECO:0007669"/>
    <property type="project" value="TreeGrafter"/>
</dbReference>
<dbReference type="SUPFAM" id="SSF50998">
    <property type="entry name" value="Quinoprotein alcohol dehydrogenase-like"/>
    <property type="match status" value="1"/>
</dbReference>
<dbReference type="Proteomes" id="UP001270362">
    <property type="component" value="Unassembled WGS sequence"/>
</dbReference>
<feature type="repeat" description="WD" evidence="5">
    <location>
        <begin position="69"/>
        <end position="104"/>
    </location>
</feature>
<feature type="repeat" description="WD" evidence="5">
    <location>
        <begin position="226"/>
        <end position="261"/>
    </location>
</feature>
<sequence>MATLLFERSTGNISPDVFSGLQTTKLLSSFRSAPRFRFDSGERFVAAGPSSASDPREPDDSSVTGGIPIWAHPAGVNALALERFDGRILVSGGADGAIKLWDLEQNPNPTPPHTYRAVASIPRAGPGSDSKAAAAGHRFGVTHLSFYPFDSAAFLSCSYDQTLKLWSTETARVSGSFDLGAKAYTHAISPIASHLLVACGTQHPAVRLVDLRSSAAVQSLVSPGQIGGSAGAALAVTWSPVHEHVLAAGSADGAVRIWDVRRANGLVGLLDQEDSLGPLHPSRVPLLGEAAAGGAGTGTDPGIQGLRDRGIRASARAHTGPANGLAWTDDGAYIISTGHDRRIRVWDAATGANTLANFGPTIRNSHVGSLTMFVSPLGLTPAKKELLFFPNETEILVMDLHEGSIVSRLRGMGPTVAAIEARGGGERNIKNRLTSIVWRGAGGGGSSSGPVMGGTNAVGGIYSGHMDGQIRAWLPQLEGLDEEDEDNTTQEETETRAKKRKALDNAFRSLMGRQITFT</sequence>
<gene>
    <name evidence="7" type="ORF">B0T22DRAFT_500762</name>
</gene>
<dbReference type="InterPro" id="IPR042238">
    <property type="entry name" value="Rad28/ERCC8/Ckn1/ATCSA-1"/>
</dbReference>
<dbReference type="InterPro" id="IPR019775">
    <property type="entry name" value="WD40_repeat_CS"/>
</dbReference>
<dbReference type="PRINTS" id="PR00320">
    <property type="entry name" value="GPROTEINBRPT"/>
</dbReference>
<evidence type="ECO:0000256" key="2">
    <source>
        <dbReference type="ARBA" id="ARBA00022737"/>
    </source>
</evidence>
<evidence type="ECO:0000256" key="3">
    <source>
        <dbReference type="ARBA" id="ARBA00022763"/>
    </source>
</evidence>
<dbReference type="SUPFAM" id="SSF50978">
    <property type="entry name" value="WD40 repeat-like"/>
    <property type="match status" value="1"/>
</dbReference>
<evidence type="ECO:0000313" key="7">
    <source>
        <dbReference type="EMBL" id="KAK3686077.1"/>
    </source>
</evidence>